<evidence type="ECO:0000256" key="1">
    <source>
        <dbReference type="ARBA" id="ARBA00022723"/>
    </source>
</evidence>
<dbReference type="PROSITE" id="PS50090">
    <property type="entry name" value="MYB_LIKE"/>
    <property type="match status" value="1"/>
</dbReference>
<dbReference type="SUPFAM" id="SSF57903">
    <property type="entry name" value="FYVE/PHD zinc finger"/>
    <property type="match status" value="1"/>
</dbReference>
<dbReference type="EMBL" id="JAKUCV010005122">
    <property type="protein sequence ID" value="KAJ4832499.1"/>
    <property type="molecule type" value="Genomic_DNA"/>
</dbReference>
<dbReference type="PANTHER" id="PTHR47863">
    <property type="entry name" value="RING/FYVE/PHD ZINC FINGER SUPERFAMILY PROTEIN"/>
    <property type="match status" value="1"/>
</dbReference>
<evidence type="ECO:0000259" key="5">
    <source>
        <dbReference type="PROSITE" id="PS50090"/>
    </source>
</evidence>
<comment type="caution">
    <text evidence="6">The sequence shown here is derived from an EMBL/GenBank/DDBJ whole genome shotgun (WGS) entry which is preliminary data.</text>
</comment>
<proteinExistence type="predicted"/>
<dbReference type="InterPro" id="IPR013083">
    <property type="entry name" value="Znf_RING/FYVE/PHD"/>
</dbReference>
<reference evidence="6" key="2">
    <citation type="journal article" date="2023" name="Plants (Basel)">
        <title>Annotation of the Turnera subulata (Passifloraceae) Draft Genome Reveals the S-Locus Evolved after the Divergence of Turneroideae from Passifloroideae in a Stepwise Manner.</title>
        <authorList>
            <person name="Henning P.M."/>
            <person name="Roalson E.H."/>
            <person name="Mir W."/>
            <person name="McCubbin A.G."/>
            <person name="Shore J.S."/>
        </authorList>
    </citation>
    <scope>NUCLEOTIDE SEQUENCE</scope>
    <source>
        <strain evidence="6">F60SS</strain>
    </source>
</reference>
<dbReference type="GO" id="GO:0008270">
    <property type="term" value="F:zinc ion binding"/>
    <property type="evidence" value="ECO:0007669"/>
    <property type="project" value="UniProtKB-KW"/>
</dbReference>
<dbReference type="Gene3D" id="3.30.40.10">
    <property type="entry name" value="Zinc/RING finger domain, C3HC4 (zinc finger)"/>
    <property type="match status" value="1"/>
</dbReference>
<dbReference type="Proteomes" id="UP001141552">
    <property type="component" value="Unassembled WGS sequence"/>
</dbReference>
<dbReference type="PANTHER" id="PTHR47863:SF5">
    <property type="entry name" value="HOMEODOMAIN-LIKE PROTEIN WITH RING_FYVE_PHD-TYPE ZINC FINGER DOMAIN-CONTAINING PROTEIN-RELATED"/>
    <property type="match status" value="1"/>
</dbReference>
<gene>
    <name evidence="6" type="ORF">Tsubulata_000048</name>
</gene>
<keyword evidence="1" id="KW-0479">Metal-binding</keyword>
<dbReference type="InterPro" id="IPR009057">
    <property type="entry name" value="Homeodomain-like_sf"/>
</dbReference>
<feature type="domain" description="Myb-like" evidence="5">
    <location>
        <begin position="414"/>
        <end position="475"/>
    </location>
</feature>
<accession>A0A9Q0J8Q6</accession>
<dbReference type="PROSITE" id="PS01359">
    <property type="entry name" value="ZF_PHD_1"/>
    <property type="match status" value="1"/>
</dbReference>
<keyword evidence="3" id="KW-0862">Zinc</keyword>
<dbReference type="InterPro" id="IPR001005">
    <property type="entry name" value="SANT/Myb"/>
</dbReference>
<dbReference type="SMART" id="SM00717">
    <property type="entry name" value="SANT"/>
    <property type="match status" value="1"/>
</dbReference>
<organism evidence="6 7">
    <name type="scientific">Turnera subulata</name>
    <dbReference type="NCBI Taxonomy" id="218843"/>
    <lineage>
        <taxon>Eukaryota</taxon>
        <taxon>Viridiplantae</taxon>
        <taxon>Streptophyta</taxon>
        <taxon>Embryophyta</taxon>
        <taxon>Tracheophyta</taxon>
        <taxon>Spermatophyta</taxon>
        <taxon>Magnoliopsida</taxon>
        <taxon>eudicotyledons</taxon>
        <taxon>Gunneridae</taxon>
        <taxon>Pentapetalae</taxon>
        <taxon>rosids</taxon>
        <taxon>fabids</taxon>
        <taxon>Malpighiales</taxon>
        <taxon>Passifloraceae</taxon>
        <taxon>Turnera</taxon>
    </lineage>
</organism>
<dbReference type="InterPro" id="IPR019786">
    <property type="entry name" value="Zinc_finger_PHD-type_CS"/>
</dbReference>
<feature type="compositionally biased region" description="Polar residues" evidence="4">
    <location>
        <begin position="372"/>
        <end position="396"/>
    </location>
</feature>
<dbReference type="AlphaFoldDB" id="A0A9Q0J8Q6"/>
<keyword evidence="7" id="KW-1185">Reference proteome</keyword>
<reference evidence="6" key="1">
    <citation type="submission" date="2022-02" db="EMBL/GenBank/DDBJ databases">
        <authorList>
            <person name="Henning P.M."/>
            <person name="McCubbin A.G."/>
            <person name="Shore J.S."/>
        </authorList>
    </citation>
    <scope>NUCLEOTIDE SEQUENCE</scope>
    <source>
        <strain evidence="6">F60SS</strain>
        <tissue evidence="6">Leaves</tissue>
    </source>
</reference>
<keyword evidence="2" id="KW-0863">Zinc-finger</keyword>
<dbReference type="SUPFAM" id="SSF46689">
    <property type="entry name" value="Homeodomain-like"/>
    <property type="match status" value="1"/>
</dbReference>
<feature type="compositionally biased region" description="Polar residues" evidence="4">
    <location>
        <begin position="298"/>
        <end position="313"/>
    </location>
</feature>
<dbReference type="InterPro" id="IPR011011">
    <property type="entry name" value="Znf_FYVE_PHD"/>
</dbReference>
<feature type="region of interest" description="Disordered" evidence="4">
    <location>
        <begin position="295"/>
        <end position="411"/>
    </location>
</feature>
<evidence type="ECO:0000256" key="2">
    <source>
        <dbReference type="ARBA" id="ARBA00022771"/>
    </source>
</evidence>
<name>A0A9Q0J8Q6_9ROSI</name>
<sequence>MRSKTCVARPRYSVSPRKPSPTATTLRPIPTPNLDDDYEDYYDMDVDISDGIAVRDRKRRRLDCSNSDGVDWLDVVACIQCDKRGEELLVCSEIGCPVAFHERCVPVEVKFDDAGKFCCPYCWYKRKVAEMRELREKAKLAKKATLDFVNSGKDNVGKGCGRRVEGNDLHEEQLVGRRECSKYSNVDCGMESRVVQAEGEHERDGEGGKEAELDQGKVVPEVECHTEPVPATVDVCDRGTECVKDSISKGKENDVVSSKSNGVQILEDEQQMLGQNDEQVDDDHGEEIMEDKEEAECLNTQPVNEGSPTAPSEENQEMPVERVVSEAPETTVVSCRGKVARKEPSMVRRSPRHVGHSSKENPSRLQDAASPMKTSPKPQASKQRAGNQNKKVSPSKKSGMPGKALERMYTNFSNEKRKRVLWSSEEEEMLKKGVEIFSTTANKNIPWRKILEYGQEVFDTTRTPDDLRGKWKNCTKVGR</sequence>
<dbReference type="CDD" id="cd11660">
    <property type="entry name" value="SANT_TRF"/>
    <property type="match status" value="1"/>
</dbReference>
<feature type="region of interest" description="Disordered" evidence="4">
    <location>
        <begin position="1"/>
        <end position="29"/>
    </location>
</feature>
<dbReference type="Gene3D" id="1.10.10.60">
    <property type="entry name" value="Homeodomain-like"/>
    <property type="match status" value="1"/>
</dbReference>
<protein>
    <recommendedName>
        <fullName evidence="5">Myb-like domain-containing protein</fullName>
    </recommendedName>
</protein>
<evidence type="ECO:0000313" key="7">
    <source>
        <dbReference type="Proteomes" id="UP001141552"/>
    </source>
</evidence>
<dbReference type="OrthoDB" id="608866at2759"/>
<evidence type="ECO:0000256" key="3">
    <source>
        <dbReference type="ARBA" id="ARBA00022833"/>
    </source>
</evidence>
<evidence type="ECO:0000256" key="4">
    <source>
        <dbReference type="SAM" id="MobiDB-lite"/>
    </source>
</evidence>
<evidence type="ECO:0000313" key="6">
    <source>
        <dbReference type="EMBL" id="KAJ4832499.1"/>
    </source>
</evidence>